<organism evidence="2 3">
    <name type="scientific">Vibrio gelatinilyticus</name>
    <dbReference type="NCBI Taxonomy" id="2893468"/>
    <lineage>
        <taxon>Bacteria</taxon>
        <taxon>Pseudomonadati</taxon>
        <taxon>Pseudomonadota</taxon>
        <taxon>Gammaproteobacteria</taxon>
        <taxon>Vibrionales</taxon>
        <taxon>Vibrionaceae</taxon>
        <taxon>Vibrio</taxon>
    </lineage>
</organism>
<evidence type="ECO:0000313" key="2">
    <source>
        <dbReference type="EMBL" id="MCJ2378607.1"/>
    </source>
</evidence>
<dbReference type="InterPro" id="IPR045691">
    <property type="entry name" value="DUF6056"/>
</dbReference>
<comment type="caution">
    <text evidence="2">The sequence shown here is derived from an EMBL/GenBank/DDBJ whole genome shotgun (WGS) entry which is preliminary data.</text>
</comment>
<feature type="transmembrane region" description="Helical" evidence="1">
    <location>
        <begin position="365"/>
        <end position="386"/>
    </location>
</feature>
<dbReference type="AlphaFoldDB" id="A0A9X1WCY1"/>
<protein>
    <submittedName>
        <fullName evidence="2">DUF6056 family protein</fullName>
    </submittedName>
</protein>
<feature type="transmembrane region" description="Helical" evidence="1">
    <location>
        <begin position="64"/>
        <end position="97"/>
    </location>
</feature>
<feature type="transmembrane region" description="Helical" evidence="1">
    <location>
        <begin position="249"/>
        <end position="266"/>
    </location>
</feature>
<feature type="transmembrane region" description="Helical" evidence="1">
    <location>
        <begin position="278"/>
        <end position="296"/>
    </location>
</feature>
<feature type="transmembrane region" description="Helical" evidence="1">
    <location>
        <begin position="209"/>
        <end position="229"/>
    </location>
</feature>
<gene>
    <name evidence="2" type="ORF">LNL84_17490</name>
</gene>
<keyword evidence="1" id="KW-0812">Transmembrane</keyword>
<dbReference type="Proteomes" id="UP001139488">
    <property type="component" value="Unassembled WGS sequence"/>
</dbReference>
<feature type="transmembrane region" description="Helical" evidence="1">
    <location>
        <begin position="333"/>
        <end position="353"/>
    </location>
</feature>
<keyword evidence="3" id="KW-1185">Reference proteome</keyword>
<feature type="transmembrane region" description="Helical" evidence="1">
    <location>
        <begin position="176"/>
        <end position="203"/>
    </location>
</feature>
<feature type="transmembrane region" description="Helical" evidence="1">
    <location>
        <begin position="136"/>
        <end position="155"/>
    </location>
</feature>
<evidence type="ECO:0000313" key="3">
    <source>
        <dbReference type="Proteomes" id="UP001139488"/>
    </source>
</evidence>
<keyword evidence="1" id="KW-0472">Membrane</keyword>
<evidence type="ECO:0000256" key="1">
    <source>
        <dbReference type="SAM" id="Phobius"/>
    </source>
</evidence>
<name>A0A9X1WCY1_9VIBR</name>
<feature type="transmembrane region" description="Helical" evidence="1">
    <location>
        <begin position="392"/>
        <end position="409"/>
    </location>
</feature>
<dbReference type="Pfam" id="PF19528">
    <property type="entry name" value="DUF6056"/>
    <property type="match status" value="1"/>
</dbReference>
<feature type="transmembrane region" description="Helical" evidence="1">
    <location>
        <begin position="308"/>
        <end position="327"/>
    </location>
</feature>
<feature type="transmembrane region" description="Helical" evidence="1">
    <location>
        <begin position="421"/>
        <end position="440"/>
    </location>
</feature>
<keyword evidence="1" id="KW-1133">Transmembrane helix</keyword>
<feature type="transmembrane region" description="Helical" evidence="1">
    <location>
        <begin position="109"/>
        <end position="130"/>
    </location>
</feature>
<proteinExistence type="predicted"/>
<feature type="transmembrane region" description="Helical" evidence="1">
    <location>
        <begin position="12"/>
        <end position="32"/>
    </location>
</feature>
<accession>A0A9X1WCY1</accession>
<dbReference type="EMBL" id="JAJNNZ010000019">
    <property type="protein sequence ID" value="MCJ2378607.1"/>
    <property type="molecule type" value="Genomic_DNA"/>
</dbReference>
<dbReference type="RefSeq" id="WP_244358996.1">
    <property type="nucleotide sequence ID" value="NZ_JAJNNZ010000019.1"/>
</dbReference>
<sequence>MFTKQLSTPFNKVLAGIMLFVFALSYFFPLVADDFCHLNLSMNNGGWASVTDSYLNWNARFGDLLILFAGGSLTGIYLHIGNALACGVIFYFSHYLIYGYSRKGAKDAWFLLASFVLVSVFSSFGAIFLWRAGALNYSWALAIILIHFSAILSCFRRDVNWYQASSPLSVALFSVMSFFAGLSSFDLGAIGSILSVFACGFALKSRASTWRVVIPSLAYIIGFLVLYTAPGNQVRAANNPDEYTAISDILAMLISGDVVEVIYHYLRSIGNAMYTTNYGVALACLFVLVSLFKFSFKQLDVKANRKLWLNYLFILLLLPLLLFYFYEKPSGDALGAIVLFSTLLLPIIVLNRLLTENSGFNSRYYIVLSVLYILLIVDISAFTIGVLPSRRAYFPAALISSLLLAFMLVENRNVRLRNYIVLPIMIFSVTVLTLETYGMYGANMNRISKHQVGSDTVFDEPSYRLRMPQYYGWEALSVDTDSWSNQCYADYYKLRSVKAAKEMKELPILKYLGHLIAM</sequence>
<reference evidence="2" key="1">
    <citation type="submission" date="2021-11" db="EMBL/GenBank/DDBJ databases">
        <title>Vibrio ZSDE26 sp. nov. and Vibrio ZSDZ34 sp. nov., isolated from coastal seawater in Qingdao.</title>
        <authorList>
            <person name="Zhang P."/>
        </authorList>
    </citation>
    <scope>NUCLEOTIDE SEQUENCE</scope>
    <source>
        <strain evidence="2">ZSDZ34</strain>
    </source>
</reference>